<keyword evidence="1 3" id="KW-0663">Pyridoxal phosphate</keyword>
<keyword evidence="4" id="KW-0808">Transferase</keyword>
<accession>A0ABT7PM53</accession>
<dbReference type="PIRSF" id="PIRSF000390">
    <property type="entry name" value="PLP_StrS"/>
    <property type="match status" value="1"/>
</dbReference>
<dbReference type="PANTHER" id="PTHR30244">
    <property type="entry name" value="TRANSAMINASE"/>
    <property type="match status" value="1"/>
</dbReference>
<evidence type="ECO:0000256" key="2">
    <source>
        <dbReference type="ARBA" id="ARBA00037999"/>
    </source>
</evidence>
<dbReference type="GO" id="GO:0008483">
    <property type="term" value="F:transaminase activity"/>
    <property type="evidence" value="ECO:0007669"/>
    <property type="project" value="UniProtKB-KW"/>
</dbReference>
<comment type="caution">
    <text evidence="4">The sequence shown here is derived from an EMBL/GenBank/DDBJ whole genome shotgun (WGS) entry which is preliminary data.</text>
</comment>
<gene>
    <name evidence="4" type="ORF">QTN89_19225</name>
</gene>
<evidence type="ECO:0000313" key="5">
    <source>
        <dbReference type="Proteomes" id="UP001239462"/>
    </source>
</evidence>
<reference evidence="4 5" key="1">
    <citation type="submission" date="2023-06" db="EMBL/GenBank/DDBJ databases">
        <title>Roseiconus lacunae JC819 isolated from Gulf of Mannar region, Tamil Nadu.</title>
        <authorList>
            <person name="Pk S."/>
            <person name="Ch S."/>
            <person name="Ch V.R."/>
        </authorList>
    </citation>
    <scope>NUCLEOTIDE SEQUENCE [LARGE SCALE GENOMIC DNA]</scope>
    <source>
        <strain evidence="4 5">JC819</strain>
    </source>
</reference>
<evidence type="ECO:0000313" key="4">
    <source>
        <dbReference type="EMBL" id="MDM4017589.1"/>
    </source>
</evidence>
<comment type="similarity">
    <text evidence="2 3">Belongs to the DegT/DnrJ/EryC1 family.</text>
</comment>
<proteinExistence type="inferred from homology"/>
<dbReference type="Gene3D" id="3.40.640.10">
    <property type="entry name" value="Type I PLP-dependent aspartate aminotransferase-like (Major domain)"/>
    <property type="match status" value="1"/>
</dbReference>
<sequence length="331" mass="35549">MLRPAVSPDVLREVVLMAMNEEVAAEPASHCRLVSSGSLGVELGLRALNVGSGDRVAVCGYDYPGNLRAIESIGARPLLIDADPTGYSLDPDQLNKLNPADIKAVVVSHLYGIPADVEAIGRICKQNNWQWIEDACQTPLMPISGRFAGSHGSLGILSFGGSKPLTAGNGGAIVTSDVRIASKLNALLDRPSDAAPVSPLQAAALLPQLCRLHLCNLQRAQTIARLADEVSWLSDSMLGVCPPPDATCYKLAFLSHCRDSLLAELHEAGIPAGDGFRSMHRSSRRRCDRIGELRRCEQLGEQVCLIDHRALLANNAAQDQLVQCLQRIRLT</sequence>
<dbReference type="InterPro" id="IPR015422">
    <property type="entry name" value="PyrdxlP-dep_Trfase_small"/>
</dbReference>
<name>A0ABT7PM53_9BACT</name>
<dbReference type="Gene3D" id="3.90.1150.10">
    <property type="entry name" value="Aspartate Aminotransferase, domain 1"/>
    <property type="match status" value="1"/>
</dbReference>
<dbReference type="PANTHER" id="PTHR30244:SF36">
    <property type="entry name" value="3-OXO-GLUCOSE-6-PHOSPHATE:GLUTAMATE AMINOTRANSFERASE"/>
    <property type="match status" value="1"/>
</dbReference>
<dbReference type="InterPro" id="IPR015421">
    <property type="entry name" value="PyrdxlP-dep_Trfase_major"/>
</dbReference>
<dbReference type="Proteomes" id="UP001239462">
    <property type="component" value="Unassembled WGS sequence"/>
</dbReference>
<dbReference type="RefSeq" id="WP_289165086.1">
    <property type="nucleotide sequence ID" value="NZ_JASZZN010000015.1"/>
</dbReference>
<protein>
    <submittedName>
        <fullName evidence="4">DegT/DnrJ/EryC1/StrS family aminotransferase</fullName>
    </submittedName>
</protein>
<keyword evidence="4" id="KW-0032">Aminotransferase</keyword>
<organism evidence="4 5">
    <name type="scientific">Roseiconus lacunae</name>
    <dbReference type="NCBI Taxonomy" id="2605694"/>
    <lineage>
        <taxon>Bacteria</taxon>
        <taxon>Pseudomonadati</taxon>
        <taxon>Planctomycetota</taxon>
        <taxon>Planctomycetia</taxon>
        <taxon>Pirellulales</taxon>
        <taxon>Pirellulaceae</taxon>
        <taxon>Roseiconus</taxon>
    </lineage>
</organism>
<dbReference type="Pfam" id="PF01041">
    <property type="entry name" value="DegT_DnrJ_EryC1"/>
    <property type="match status" value="1"/>
</dbReference>
<keyword evidence="5" id="KW-1185">Reference proteome</keyword>
<evidence type="ECO:0000256" key="1">
    <source>
        <dbReference type="ARBA" id="ARBA00022898"/>
    </source>
</evidence>
<evidence type="ECO:0000256" key="3">
    <source>
        <dbReference type="RuleBase" id="RU004508"/>
    </source>
</evidence>
<dbReference type="InterPro" id="IPR000653">
    <property type="entry name" value="DegT/StrS_aminotransferase"/>
</dbReference>
<dbReference type="SUPFAM" id="SSF53383">
    <property type="entry name" value="PLP-dependent transferases"/>
    <property type="match status" value="1"/>
</dbReference>
<dbReference type="InterPro" id="IPR015424">
    <property type="entry name" value="PyrdxlP-dep_Trfase"/>
</dbReference>
<dbReference type="EMBL" id="JASZZN010000015">
    <property type="protein sequence ID" value="MDM4017589.1"/>
    <property type="molecule type" value="Genomic_DNA"/>
</dbReference>